<keyword evidence="4" id="KW-0813">Transport</keyword>
<evidence type="ECO:0000256" key="9">
    <source>
        <dbReference type="ARBA" id="ARBA00058043"/>
    </source>
</evidence>
<evidence type="ECO:0000256" key="8">
    <source>
        <dbReference type="ARBA" id="ARBA00023054"/>
    </source>
</evidence>
<dbReference type="GeneTree" id="ENSGT00390000000583"/>
<keyword evidence="6" id="KW-0653">Protein transport</keyword>
<dbReference type="AlphaFoldDB" id="A0A8C4N326"/>
<evidence type="ECO:0000256" key="11">
    <source>
        <dbReference type="SAM" id="MobiDB-lite"/>
    </source>
</evidence>
<evidence type="ECO:0000256" key="1">
    <source>
        <dbReference type="ARBA" id="ARBA00004601"/>
    </source>
</evidence>
<dbReference type="GO" id="GO:0042147">
    <property type="term" value="P:retrograde transport, endosome to Golgi"/>
    <property type="evidence" value="ECO:0007669"/>
    <property type="project" value="InterPro"/>
</dbReference>
<reference evidence="14" key="1">
    <citation type="submission" date="2025-08" db="UniProtKB">
        <authorList>
            <consortium name="Ensembl"/>
        </authorList>
    </citation>
    <scope>IDENTIFICATION</scope>
</reference>
<keyword evidence="5" id="KW-0597">Phosphoprotein</keyword>
<evidence type="ECO:0000259" key="12">
    <source>
        <dbReference type="Pfam" id="PF07928"/>
    </source>
</evidence>
<dbReference type="Proteomes" id="UP000694388">
    <property type="component" value="Unplaced"/>
</dbReference>
<dbReference type="GO" id="GO:0015031">
    <property type="term" value="P:protein transport"/>
    <property type="evidence" value="ECO:0007669"/>
    <property type="project" value="UniProtKB-KW"/>
</dbReference>
<dbReference type="PANTHER" id="PTHR12965:SF0">
    <property type="entry name" value="VACUOLAR PROTEIN SORTING-ASSOCIATED PROTEIN 54"/>
    <property type="match status" value="1"/>
</dbReference>
<dbReference type="InterPro" id="IPR039745">
    <property type="entry name" value="Vps54"/>
</dbReference>
<dbReference type="Ensembl" id="ENSEBUT00000001011.1">
    <property type="protein sequence ID" value="ENSEBUP00000000705.1"/>
    <property type="gene ID" value="ENSEBUG00000000790.1"/>
</dbReference>
<dbReference type="InterPro" id="IPR019515">
    <property type="entry name" value="VPS54_N"/>
</dbReference>
<dbReference type="PANTHER" id="PTHR12965">
    <property type="entry name" value="VACUOLAR PROTEIN SORTING 54"/>
    <property type="match status" value="1"/>
</dbReference>
<dbReference type="Gene3D" id="6.10.250.860">
    <property type="match status" value="1"/>
</dbReference>
<evidence type="ECO:0000256" key="7">
    <source>
        <dbReference type="ARBA" id="ARBA00023034"/>
    </source>
</evidence>
<evidence type="ECO:0000256" key="4">
    <source>
        <dbReference type="ARBA" id="ARBA00022448"/>
    </source>
</evidence>
<dbReference type="GO" id="GO:0019905">
    <property type="term" value="F:syntaxin binding"/>
    <property type="evidence" value="ECO:0007669"/>
    <property type="project" value="TreeGrafter"/>
</dbReference>
<evidence type="ECO:0000256" key="6">
    <source>
        <dbReference type="ARBA" id="ARBA00022927"/>
    </source>
</evidence>
<feature type="domain" description="Vacuolar protein sorting-associated protein 54 C-terminal" evidence="12">
    <location>
        <begin position="713"/>
        <end position="842"/>
    </location>
</feature>
<evidence type="ECO:0000256" key="2">
    <source>
        <dbReference type="ARBA" id="ARBA00009150"/>
    </source>
</evidence>
<sequence length="953" mass="105474">MAHRQPLATAFSRPGKEDGSHIGSQSAASKPPPLRVLPDVCPEDLSSVHAQGRETPSLLTDGFKWTIYNSQVNLPAVLNDPRRPRRETDFFTKTWGPEFINCPVVPSVRLPAISHDHFQTYLQVIAKRHHLHEKSKRICPPKGNDLTLDVASLSHDKMKMELQQVPKLFMKPDFAMEDPATFNTVIPWTSAGPRPGSNPQDGTSSRLLQEKLSHYLDVVEVNLAREISRRSDAFFQAVASQREVQAQLAGAAAAARAARERAAGASATLSHGGLKALRLWCTRCNAGRVLGKLELAAAVRETQPTVQLLLSTAEYAAALDLIATTQEALQQELRGVHCFRHLGSQLCELERLIDKMMLADIGEYAMADLSRPQEDGAITLDEERLACLVFGLLRQQRLDFLDIYEDKIVAAIRNTIKQVVLDAVSEAEEVNNTSNSKLTDRVRLLALSSWLNLLQLVFSSLLLLLQRVKMSITVMQSVLEIALKRDNQTEEFHLMSSPREVDAVANDSEQRVDEAEGLAEACHGASQQEGVGMDEDQKAENEPAQMSLVTAGLSVNTGEELHLTSSELLRTAASLRGLLKAAGEACHDRCVKLLTARTKDGALEKLTPPEFVSLSRIAESFLAESEKVTGCGGGGPLRAALQSQAARFLRRFHEERRHKLELLLDAERWRQADVPLEFQTLVASMASEELSCSGLRSASSEQKPSEFLIVDGEKFAVVSTVLLLMRMLFEYCQCVKDIPALTPDILPRLIDLLKLFNSRCCQLVLGAGALQVVGLKTITTKNLALASRCLQLVLRQIPLLRAHLAARLHTKQHGLLRQFNHLTKDYTDHIAEIAAKLVVMMDSTCDKVLSKYEVKAPGPSSCFRTVCKQMGKMHEALWELLPPTQVQDLFHRMNDAFKQHLRARLAELAIVNDGGPQHGLVTSDLAFYAGSLRALKGMDSLQLNTPEVWDLKR</sequence>
<evidence type="ECO:0000259" key="13">
    <source>
        <dbReference type="Pfam" id="PF10475"/>
    </source>
</evidence>
<evidence type="ECO:0000256" key="10">
    <source>
        <dbReference type="ARBA" id="ARBA00063265"/>
    </source>
</evidence>
<comment type="subunit">
    <text evidence="10">Component of the Golgi-associated retrograde protein (GARP) complex, also called VFT (VPS fifty-three) complex, composed of VPS51, VPS52, VPS53 and VPS54. EIPR1 interacts with GARP complex and mediates its recruitment to the trans-Golgi network. Interacts with VPS51 in an EIPR1-independent manner.</text>
</comment>
<name>A0A8C4N326_EPTBU</name>
<dbReference type="Pfam" id="PF10475">
    <property type="entry name" value="Vps54_N"/>
    <property type="match status" value="1"/>
</dbReference>
<feature type="region of interest" description="Disordered" evidence="11">
    <location>
        <begin position="1"/>
        <end position="35"/>
    </location>
</feature>
<evidence type="ECO:0000256" key="5">
    <source>
        <dbReference type="ARBA" id="ARBA00022553"/>
    </source>
</evidence>
<dbReference type="GO" id="GO:0005829">
    <property type="term" value="C:cytosol"/>
    <property type="evidence" value="ECO:0007669"/>
    <property type="project" value="GOC"/>
</dbReference>
<dbReference type="GO" id="GO:0006896">
    <property type="term" value="P:Golgi to vacuole transport"/>
    <property type="evidence" value="ECO:0007669"/>
    <property type="project" value="TreeGrafter"/>
</dbReference>
<feature type="domain" description="Vacuolar protein sorting-associated protein 54 N-terminal" evidence="13">
    <location>
        <begin position="210"/>
        <end position="355"/>
    </location>
</feature>
<proteinExistence type="inferred from homology"/>
<accession>A0A8C4N326</accession>
<dbReference type="Gene3D" id="1.20.1280.130">
    <property type="match status" value="1"/>
</dbReference>
<reference evidence="14" key="2">
    <citation type="submission" date="2025-09" db="UniProtKB">
        <authorList>
            <consortium name="Ensembl"/>
        </authorList>
    </citation>
    <scope>IDENTIFICATION</scope>
</reference>
<dbReference type="Pfam" id="PF07928">
    <property type="entry name" value="Vps54"/>
    <property type="match status" value="1"/>
</dbReference>
<keyword evidence="15" id="KW-1185">Reference proteome</keyword>
<dbReference type="GO" id="GO:0000938">
    <property type="term" value="C:GARP complex"/>
    <property type="evidence" value="ECO:0007669"/>
    <property type="project" value="InterPro"/>
</dbReference>
<keyword evidence="8" id="KW-0175">Coiled coil</keyword>
<evidence type="ECO:0000313" key="15">
    <source>
        <dbReference type="Proteomes" id="UP000694388"/>
    </source>
</evidence>
<dbReference type="OMA" id="QKQAVML"/>
<dbReference type="FunFam" id="1.20.1280.130:FF:000001">
    <property type="entry name" value="Vacuolar protein sorting-associated protein 54"/>
    <property type="match status" value="1"/>
</dbReference>
<comment type="function">
    <text evidence="9">Acts as a component of the GARP complex that is involved in retrograde transport from early and late endosomes to the trans-Golgi network (TGN). The GARP complex is required for the maintenance of the cycling of mannose 6-phosphate receptors between the TGN and endosomes, this cycling is necessary for proper lysosomal sorting of acid hydrolases such as CTSD. Within the GARP complex, required to tether the complex to the TGN. Not involved in endocytic recycling.</text>
</comment>
<comment type="similarity">
    <text evidence="2">Belongs to the VPS54 family.</text>
</comment>
<dbReference type="InterPro" id="IPR012501">
    <property type="entry name" value="Vps54_C"/>
</dbReference>
<comment type="subcellular location">
    <subcellularLocation>
        <location evidence="1">Golgi apparatus</location>
        <location evidence="1">trans-Golgi network</location>
    </subcellularLocation>
</comment>
<keyword evidence="7" id="KW-0333">Golgi apparatus</keyword>
<evidence type="ECO:0000313" key="14">
    <source>
        <dbReference type="Ensembl" id="ENSEBUP00000000705.1"/>
    </source>
</evidence>
<evidence type="ECO:0000256" key="3">
    <source>
        <dbReference type="ARBA" id="ARBA00017665"/>
    </source>
</evidence>
<organism evidence="14 15">
    <name type="scientific">Eptatretus burgeri</name>
    <name type="common">Inshore hagfish</name>
    <dbReference type="NCBI Taxonomy" id="7764"/>
    <lineage>
        <taxon>Eukaryota</taxon>
        <taxon>Metazoa</taxon>
        <taxon>Chordata</taxon>
        <taxon>Craniata</taxon>
        <taxon>Vertebrata</taxon>
        <taxon>Cyclostomata</taxon>
        <taxon>Myxini</taxon>
        <taxon>Myxiniformes</taxon>
        <taxon>Myxinidae</taxon>
        <taxon>Eptatretinae</taxon>
        <taxon>Eptatretus</taxon>
    </lineage>
</organism>
<protein>
    <recommendedName>
        <fullName evidence="3">Vacuolar protein sorting-associated protein 54</fullName>
    </recommendedName>
</protein>